<feature type="compositionally biased region" description="Basic residues" evidence="1">
    <location>
        <begin position="169"/>
        <end position="181"/>
    </location>
</feature>
<organism evidence="2 3">
    <name type="scientific">Penicillium camemberti (strain FM 013)</name>
    <dbReference type="NCBI Taxonomy" id="1429867"/>
    <lineage>
        <taxon>Eukaryota</taxon>
        <taxon>Fungi</taxon>
        <taxon>Dikarya</taxon>
        <taxon>Ascomycota</taxon>
        <taxon>Pezizomycotina</taxon>
        <taxon>Eurotiomycetes</taxon>
        <taxon>Eurotiomycetidae</taxon>
        <taxon>Eurotiales</taxon>
        <taxon>Aspergillaceae</taxon>
        <taxon>Penicillium</taxon>
    </lineage>
</organism>
<keyword evidence="3" id="KW-1185">Reference proteome</keyword>
<dbReference type="AlphaFoldDB" id="A0A0G4PY59"/>
<accession>A0A0G4PY59</accession>
<feature type="compositionally biased region" description="Polar residues" evidence="1">
    <location>
        <begin position="200"/>
        <end position="212"/>
    </location>
</feature>
<feature type="region of interest" description="Disordered" evidence="1">
    <location>
        <begin position="110"/>
        <end position="215"/>
    </location>
</feature>
<protein>
    <submittedName>
        <fullName evidence="2">Str. FM013</fullName>
    </submittedName>
</protein>
<evidence type="ECO:0000256" key="1">
    <source>
        <dbReference type="SAM" id="MobiDB-lite"/>
    </source>
</evidence>
<evidence type="ECO:0000313" key="3">
    <source>
        <dbReference type="Proteomes" id="UP000053732"/>
    </source>
</evidence>
<proteinExistence type="predicted"/>
<dbReference type="Proteomes" id="UP000053732">
    <property type="component" value="Unassembled WGS sequence"/>
</dbReference>
<sequence>MALSGLHLARNWMQAGVGVLRGIAHSMYHDGNSSSGSSTYPLVGVPIDYPYGLTPAPLMDSAPAVDQASDVCWSFEQAQNWTITRASPTVTLSPLPISRYREIRPRPLHESASTLPPVQPGKEEQHSQYRKLGRRKHSKSHRQSDQGYLKKTARSAIRTASEVTDTTKKQVRVGRMSRAKPPKAPGGDSATQGPRRRSPDCSSNHPGDSPQASVGALQRALKAQVLQSLEVLREIAKEFRAFNLGLETIDDWVAEIKEVDETLIPVPSSTAVLQVHVPFEKLSFILTKCITASGRMRDFIVRDQALELLKYIQTYAEEYHLFKNLRVHLDIDSTAAILLFQTFPPPAF</sequence>
<dbReference type="EMBL" id="HG793312">
    <property type="protein sequence ID" value="CRL31408.1"/>
    <property type="molecule type" value="Genomic_DNA"/>
</dbReference>
<gene>
    <name evidence="2" type="ORF">PCAMFM013_S3Jg000019</name>
</gene>
<name>A0A0G4PY59_PENC3</name>
<evidence type="ECO:0000313" key="2">
    <source>
        <dbReference type="EMBL" id="CRL31408.1"/>
    </source>
</evidence>
<reference evidence="2 3" key="1">
    <citation type="journal article" date="2014" name="Nat. Commun.">
        <title>Multiple recent horizontal transfers of a large genomic region in cheese making fungi.</title>
        <authorList>
            <person name="Cheeseman K."/>
            <person name="Ropars J."/>
            <person name="Renault P."/>
            <person name="Dupont J."/>
            <person name="Gouzy J."/>
            <person name="Branca A."/>
            <person name="Abraham A.L."/>
            <person name="Ceppi M."/>
            <person name="Conseiller E."/>
            <person name="Debuchy R."/>
            <person name="Malagnac F."/>
            <person name="Goarin A."/>
            <person name="Silar P."/>
            <person name="Lacoste S."/>
            <person name="Sallet E."/>
            <person name="Bensimon A."/>
            <person name="Giraud T."/>
            <person name="Brygoo Y."/>
        </authorList>
    </citation>
    <scope>NUCLEOTIDE SEQUENCE [LARGE SCALE GENOMIC DNA]</scope>
    <source>
        <strain evidence="3">FM 013</strain>
    </source>
</reference>
<feature type="compositionally biased region" description="Basic residues" evidence="1">
    <location>
        <begin position="128"/>
        <end position="141"/>
    </location>
</feature>